<sequence>MRLEYKVLEIAKDDEQELGYNTPDGYADIVFICGECKKDYDNNTLP</sequence>
<keyword evidence="2" id="KW-1185">Reference proteome</keyword>
<name>A0A9W4SEL4_9GLOM</name>
<dbReference type="EMBL" id="CAMKVN010000243">
    <property type="protein sequence ID" value="CAI2165700.1"/>
    <property type="molecule type" value="Genomic_DNA"/>
</dbReference>
<proteinExistence type="predicted"/>
<gene>
    <name evidence="1" type="ORF">FWILDA_LOCUS2202</name>
</gene>
<organism evidence="1 2">
    <name type="scientific">Funneliformis geosporum</name>
    <dbReference type="NCBI Taxonomy" id="1117311"/>
    <lineage>
        <taxon>Eukaryota</taxon>
        <taxon>Fungi</taxon>
        <taxon>Fungi incertae sedis</taxon>
        <taxon>Mucoromycota</taxon>
        <taxon>Glomeromycotina</taxon>
        <taxon>Glomeromycetes</taxon>
        <taxon>Glomerales</taxon>
        <taxon>Glomeraceae</taxon>
        <taxon>Funneliformis</taxon>
    </lineage>
</organism>
<accession>A0A9W4SEL4</accession>
<dbReference type="Proteomes" id="UP001153678">
    <property type="component" value="Unassembled WGS sequence"/>
</dbReference>
<reference evidence="1" key="1">
    <citation type="submission" date="2022-08" db="EMBL/GenBank/DDBJ databases">
        <authorList>
            <person name="Kallberg Y."/>
            <person name="Tangrot J."/>
            <person name="Rosling A."/>
        </authorList>
    </citation>
    <scope>NUCLEOTIDE SEQUENCE</scope>
    <source>
        <strain evidence="1">Wild A</strain>
    </source>
</reference>
<evidence type="ECO:0000313" key="1">
    <source>
        <dbReference type="EMBL" id="CAI2165700.1"/>
    </source>
</evidence>
<protein>
    <submittedName>
        <fullName evidence="1">6251_t:CDS:1</fullName>
    </submittedName>
</protein>
<evidence type="ECO:0000313" key="2">
    <source>
        <dbReference type="Proteomes" id="UP001153678"/>
    </source>
</evidence>
<comment type="caution">
    <text evidence="1">The sequence shown here is derived from an EMBL/GenBank/DDBJ whole genome shotgun (WGS) entry which is preliminary data.</text>
</comment>
<dbReference type="AlphaFoldDB" id="A0A9W4SEL4"/>
<dbReference type="OrthoDB" id="10407572at2759"/>